<gene>
    <name evidence="1" type="ORF">FB45DRAFT_899054</name>
</gene>
<accession>A0AAD7FVJ8</accession>
<proteinExistence type="predicted"/>
<name>A0AAD7FVJ8_9AGAR</name>
<evidence type="ECO:0000313" key="2">
    <source>
        <dbReference type="Proteomes" id="UP001221142"/>
    </source>
</evidence>
<keyword evidence="2" id="KW-1185">Reference proteome</keyword>
<dbReference type="Proteomes" id="UP001221142">
    <property type="component" value="Unassembled WGS sequence"/>
</dbReference>
<organism evidence="1 2">
    <name type="scientific">Roridomyces roridus</name>
    <dbReference type="NCBI Taxonomy" id="1738132"/>
    <lineage>
        <taxon>Eukaryota</taxon>
        <taxon>Fungi</taxon>
        <taxon>Dikarya</taxon>
        <taxon>Basidiomycota</taxon>
        <taxon>Agaricomycotina</taxon>
        <taxon>Agaricomycetes</taxon>
        <taxon>Agaricomycetidae</taxon>
        <taxon>Agaricales</taxon>
        <taxon>Marasmiineae</taxon>
        <taxon>Mycenaceae</taxon>
        <taxon>Roridomyces</taxon>
    </lineage>
</organism>
<evidence type="ECO:0000313" key="1">
    <source>
        <dbReference type="EMBL" id="KAJ7644957.1"/>
    </source>
</evidence>
<protein>
    <submittedName>
        <fullName evidence="1">Uncharacterized protein</fullName>
    </submittedName>
</protein>
<dbReference type="EMBL" id="JARKIF010000003">
    <property type="protein sequence ID" value="KAJ7644957.1"/>
    <property type="molecule type" value="Genomic_DNA"/>
</dbReference>
<sequence>MRDGFLWDGKKARIAHRTMNLPLLEGGKQILDIESRNEAIDLWNLKEFLKDDNERENWAYFAESTITHRWNTSQPDNKQGTLRRLFLQNIRIPNWRTNQLAYDLRRMIQTARKYNLEFTGLSISKDIRLQMPIWSHVGVRDITPTRWGIS</sequence>
<dbReference type="AlphaFoldDB" id="A0AAD7FVJ8"/>
<comment type="caution">
    <text evidence="1">The sequence shown here is derived from an EMBL/GenBank/DDBJ whole genome shotgun (WGS) entry which is preliminary data.</text>
</comment>
<reference evidence="1" key="1">
    <citation type="submission" date="2023-03" db="EMBL/GenBank/DDBJ databases">
        <title>Massive genome expansion in bonnet fungi (Mycena s.s.) driven by repeated elements and novel gene families across ecological guilds.</title>
        <authorList>
            <consortium name="Lawrence Berkeley National Laboratory"/>
            <person name="Harder C.B."/>
            <person name="Miyauchi S."/>
            <person name="Viragh M."/>
            <person name="Kuo A."/>
            <person name="Thoen E."/>
            <person name="Andreopoulos B."/>
            <person name="Lu D."/>
            <person name="Skrede I."/>
            <person name="Drula E."/>
            <person name="Henrissat B."/>
            <person name="Morin E."/>
            <person name="Kohler A."/>
            <person name="Barry K."/>
            <person name="LaButti K."/>
            <person name="Morin E."/>
            <person name="Salamov A."/>
            <person name="Lipzen A."/>
            <person name="Mereny Z."/>
            <person name="Hegedus B."/>
            <person name="Baldrian P."/>
            <person name="Stursova M."/>
            <person name="Weitz H."/>
            <person name="Taylor A."/>
            <person name="Grigoriev I.V."/>
            <person name="Nagy L.G."/>
            <person name="Martin F."/>
            <person name="Kauserud H."/>
        </authorList>
    </citation>
    <scope>NUCLEOTIDE SEQUENCE</scope>
    <source>
        <strain evidence="1">9284</strain>
    </source>
</reference>